<comment type="pathway">
    <text evidence="4">Lipid metabolism.</text>
</comment>
<evidence type="ECO:0000256" key="13">
    <source>
        <dbReference type="ARBA" id="ARBA00023098"/>
    </source>
</evidence>
<feature type="compositionally biased region" description="Basic and acidic residues" evidence="19">
    <location>
        <begin position="491"/>
        <end position="512"/>
    </location>
</feature>
<dbReference type="UniPathway" id="UPA00557">
    <property type="reaction ID" value="UER00614"/>
</dbReference>
<evidence type="ECO:0000256" key="14">
    <source>
        <dbReference type="ARBA" id="ARBA00023128"/>
    </source>
</evidence>
<organism evidence="20 21">
    <name type="scientific">Mixia osmundae (strain CBS 9802 / IAM 14324 / JCM 22182 / KY 12970)</name>
    <dbReference type="NCBI Taxonomy" id="764103"/>
    <lineage>
        <taxon>Eukaryota</taxon>
        <taxon>Fungi</taxon>
        <taxon>Dikarya</taxon>
        <taxon>Basidiomycota</taxon>
        <taxon>Pucciniomycotina</taxon>
        <taxon>Mixiomycetes</taxon>
        <taxon>Mixiales</taxon>
        <taxon>Mixiaceae</taxon>
        <taxon>Mixia</taxon>
    </lineage>
</organism>
<comment type="caution">
    <text evidence="20">The sequence shown here is derived from an EMBL/GenBank/DDBJ whole genome shotgun (WGS) entry which is preliminary data.</text>
</comment>
<keyword evidence="14" id="KW-0496">Mitochondrion</keyword>
<keyword evidence="10" id="KW-0548">Nucleotidyltransferase</keyword>
<sequence length="512" mass="57548">MMLSARPASLASRRAERALRQLGHQPAKNAAHRLLWYTTGSSSLKRCRVHAAFHTSSGRLVTARTYATETRLSYDHFNQPPPPSASDRQRRAERRPFPLPAKDDNLQDSGVPRLSKIINDSIEADVPDLPKAFGANQVLPIQPELEETLQAVRASFRAPIRYAFAYGSGVFKQRGYDAKARPMLDFVFAVSHPSHWHDINLRQNKHHYSWTARALGSGNISRIQEHVGAGIWFNVDCDVQGKRIKYGVISMDKLTQDLLDWQTMYLAGRMQKPIAVIKDDARVRLANQVNLASTIRTALLLLPQEFSEEQLYYTIAGLSYRGDFRMSLGENPSKVFNIVRTQLPQFNALYGPMLASFNKTLFVTKGDAESAPGSRQLGQDTSAAARADLARRLPKSISGQLYGYWTRKWNLQRAKGLAGEELPDHNEGSLWRRIVSDDDFEHQLDKSLQMIIGRPAFSQSLKGVVTAGPLRAMSYVIPKIKKRFSSPPPKSLEDDTPKGAGKRDRDKKEKDI</sequence>
<keyword evidence="16" id="KW-0594">Phospholipid biosynthesis</keyword>
<accession>G7E6I3</accession>
<dbReference type="HOGENOM" id="CLU_030279_1_1_1"/>
<evidence type="ECO:0000256" key="15">
    <source>
        <dbReference type="ARBA" id="ARBA00023136"/>
    </source>
</evidence>
<dbReference type="PANTHER" id="PTHR13619">
    <property type="entry name" value="PHOSPHATIDATE CYTIDYLYLTRANSFERASE, MITOCHONDRIAL"/>
    <property type="match status" value="1"/>
</dbReference>
<name>G7E6I3_MIXOS</name>
<reference evidence="20 21" key="1">
    <citation type="journal article" date="2011" name="J. Gen. Appl. Microbiol.">
        <title>Draft genome sequencing of the enigmatic basidiomycete Mixia osmundae.</title>
        <authorList>
            <person name="Nishida H."/>
            <person name="Nagatsuka Y."/>
            <person name="Sugiyama J."/>
        </authorList>
    </citation>
    <scope>NUCLEOTIDE SEQUENCE [LARGE SCALE GENOMIC DNA]</scope>
    <source>
        <strain evidence="21">CBS 9802 / IAM 14324 / JCM 22182 / KY 12970</strain>
    </source>
</reference>
<feature type="region of interest" description="Disordered" evidence="19">
    <location>
        <begin position="72"/>
        <end position="110"/>
    </location>
</feature>
<comment type="pathway">
    <text evidence="3">Phospholipid metabolism; CDP-diacylglycerol biosynthesis; CDP-diacylglycerol from sn-glycerol 3-phosphate: step 3/3.</text>
</comment>
<dbReference type="GO" id="GO:0005743">
    <property type="term" value="C:mitochondrial inner membrane"/>
    <property type="evidence" value="ECO:0007669"/>
    <property type="project" value="UniProtKB-SubCell"/>
</dbReference>
<gene>
    <name evidence="20" type="primary">Mo05129</name>
    <name evidence="20" type="ORF">E5Q_05129</name>
</gene>
<evidence type="ECO:0000256" key="8">
    <source>
        <dbReference type="ARBA" id="ARBA00022516"/>
    </source>
</evidence>
<dbReference type="Pfam" id="PF09139">
    <property type="entry name" value="Tam41_Mmp37"/>
    <property type="match status" value="1"/>
</dbReference>
<evidence type="ECO:0000256" key="6">
    <source>
        <dbReference type="ARBA" id="ARBA00012487"/>
    </source>
</evidence>
<evidence type="ECO:0000256" key="2">
    <source>
        <dbReference type="ARBA" id="ARBA00004443"/>
    </source>
</evidence>
<dbReference type="EC" id="2.7.7.41" evidence="6"/>
<dbReference type="GO" id="GO:0004605">
    <property type="term" value="F:phosphatidate cytidylyltransferase activity"/>
    <property type="evidence" value="ECO:0007669"/>
    <property type="project" value="UniProtKB-EC"/>
</dbReference>
<dbReference type="RefSeq" id="XP_014568961.1">
    <property type="nucleotide sequence ID" value="XM_014713475.1"/>
</dbReference>
<protein>
    <recommendedName>
        <fullName evidence="7">Phosphatidate cytidylyltransferase, mitochondrial</fullName>
        <ecNumber evidence="6">2.7.7.41</ecNumber>
    </recommendedName>
    <alternativeName>
        <fullName evidence="18">CDP-diacylglycerol synthase</fullName>
    </alternativeName>
</protein>
<dbReference type="eggNOG" id="KOG2986">
    <property type="taxonomic scope" value="Eukaryota"/>
</dbReference>
<comment type="cofactor">
    <cofactor evidence="1">
        <name>Mg(2+)</name>
        <dbReference type="ChEBI" id="CHEBI:18420"/>
    </cofactor>
</comment>
<evidence type="ECO:0000256" key="11">
    <source>
        <dbReference type="ARBA" id="ARBA00022792"/>
    </source>
</evidence>
<evidence type="ECO:0000256" key="16">
    <source>
        <dbReference type="ARBA" id="ARBA00023209"/>
    </source>
</evidence>
<comment type="subcellular location">
    <subcellularLocation>
        <location evidence="2">Mitochondrion inner membrane</location>
        <topology evidence="2">Peripheral membrane protein</topology>
        <orientation evidence="2">Matrix side</orientation>
    </subcellularLocation>
</comment>
<reference evidence="20 21" key="2">
    <citation type="journal article" date="2012" name="Open Biol.">
        <title>Characteristics of nucleosomes and linker DNA regions on the genome of the basidiomycete Mixia osmundae revealed by mono- and dinucleosome mapping.</title>
        <authorList>
            <person name="Nishida H."/>
            <person name="Kondo S."/>
            <person name="Matsumoto T."/>
            <person name="Suzuki Y."/>
            <person name="Yoshikawa H."/>
            <person name="Taylor T.D."/>
            <person name="Sugiyama J."/>
        </authorList>
    </citation>
    <scope>NUCLEOTIDE SEQUENCE [LARGE SCALE GENOMIC DNA]</scope>
    <source>
        <strain evidence="21">CBS 9802 / IAM 14324 / JCM 22182 / KY 12970</strain>
    </source>
</reference>
<dbReference type="OMA" id="FTEWELY"/>
<keyword evidence="13" id="KW-0443">Lipid metabolism</keyword>
<dbReference type="GO" id="GO:0016024">
    <property type="term" value="P:CDP-diacylglycerol biosynthetic process"/>
    <property type="evidence" value="ECO:0007669"/>
    <property type="project" value="UniProtKB-UniPathway"/>
</dbReference>
<evidence type="ECO:0000256" key="18">
    <source>
        <dbReference type="ARBA" id="ARBA00029893"/>
    </source>
</evidence>
<keyword evidence="11" id="KW-0999">Mitochondrion inner membrane</keyword>
<dbReference type="AlphaFoldDB" id="G7E6I3"/>
<evidence type="ECO:0000256" key="17">
    <source>
        <dbReference type="ARBA" id="ARBA00023264"/>
    </source>
</evidence>
<feature type="region of interest" description="Disordered" evidence="19">
    <location>
        <begin position="481"/>
        <end position="512"/>
    </location>
</feature>
<dbReference type="STRING" id="764103.G7E6I3"/>
<dbReference type="EMBL" id="BABT02000152">
    <property type="protein sequence ID" value="GAA98443.1"/>
    <property type="molecule type" value="Genomic_DNA"/>
</dbReference>
<evidence type="ECO:0000256" key="5">
    <source>
        <dbReference type="ARBA" id="ARBA00005458"/>
    </source>
</evidence>
<keyword evidence="9" id="KW-0808">Transferase</keyword>
<evidence type="ECO:0000256" key="4">
    <source>
        <dbReference type="ARBA" id="ARBA00005189"/>
    </source>
</evidence>
<comment type="similarity">
    <text evidence="5">Belongs to the TAM41 family.</text>
</comment>
<dbReference type="FunCoup" id="G7E6I3">
    <property type="interactions" value="408"/>
</dbReference>
<dbReference type="Proteomes" id="UP000009131">
    <property type="component" value="Unassembled WGS sequence"/>
</dbReference>
<evidence type="ECO:0000313" key="21">
    <source>
        <dbReference type="Proteomes" id="UP000009131"/>
    </source>
</evidence>
<keyword evidence="15" id="KW-0472">Membrane</keyword>
<evidence type="ECO:0000256" key="10">
    <source>
        <dbReference type="ARBA" id="ARBA00022695"/>
    </source>
</evidence>
<keyword evidence="8" id="KW-0444">Lipid biosynthesis</keyword>
<dbReference type="PANTHER" id="PTHR13619:SF0">
    <property type="entry name" value="PHOSPHATIDATE CYTIDYLYLTRANSFERASE, MITOCHONDRIAL"/>
    <property type="match status" value="1"/>
</dbReference>
<keyword evidence="21" id="KW-1185">Reference proteome</keyword>
<dbReference type="InterPro" id="IPR015222">
    <property type="entry name" value="Tam41"/>
</dbReference>
<keyword evidence="17" id="KW-1208">Phospholipid metabolism</keyword>
<dbReference type="OrthoDB" id="341477at2759"/>
<evidence type="ECO:0000256" key="3">
    <source>
        <dbReference type="ARBA" id="ARBA00005119"/>
    </source>
</evidence>
<feature type="compositionally biased region" description="Basic and acidic residues" evidence="19">
    <location>
        <begin position="87"/>
        <end position="105"/>
    </location>
</feature>
<dbReference type="InParanoid" id="G7E6I3"/>
<evidence type="ECO:0000256" key="19">
    <source>
        <dbReference type="SAM" id="MobiDB-lite"/>
    </source>
</evidence>
<dbReference type="GO" id="GO:0032049">
    <property type="term" value="P:cardiolipin biosynthetic process"/>
    <property type="evidence" value="ECO:0007669"/>
    <property type="project" value="InterPro"/>
</dbReference>
<evidence type="ECO:0000256" key="9">
    <source>
        <dbReference type="ARBA" id="ARBA00022679"/>
    </source>
</evidence>
<evidence type="ECO:0000313" key="20">
    <source>
        <dbReference type="EMBL" id="GAA98443.1"/>
    </source>
</evidence>
<evidence type="ECO:0000256" key="1">
    <source>
        <dbReference type="ARBA" id="ARBA00001946"/>
    </source>
</evidence>
<proteinExistence type="inferred from homology"/>
<evidence type="ECO:0000256" key="7">
    <source>
        <dbReference type="ARBA" id="ARBA00018337"/>
    </source>
</evidence>
<evidence type="ECO:0000256" key="12">
    <source>
        <dbReference type="ARBA" id="ARBA00022842"/>
    </source>
</evidence>
<keyword evidence="12" id="KW-0460">Magnesium</keyword>